<evidence type="ECO:0000259" key="4">
    <source>
        <dbReference type="PROSITE" id="PS01180"/>
    </source>
</evidence>
<organism evidence="5 6">
    <name type="scientific">Oikopleura dioica</name>
    <name type="common">Tunicate</name>
    <dbReference type="NCBI Taxonomy" id="34765"/>
    <lineage>
        <taxon>Eukaryota</taxon>
        <taxon>Metazoa</taxon>
        <taxon>Chordata</taxon>
        <taxon>Tunicata</taxon>
        <taxon>Appendicularia</taxon>
        <taxon>Copelata</taxon>
        <taxon>Oikopleuridae</taxon>
        <taxon>Oikopleura</taxon>
    </lineage>
</organism>
<evidence type="ECO:0000313" key="5">
    <source>
        <dbReference type="EMBL" id="CAG5102039.1"/>
    </source>
</evidence>
<dbReference type="PANTHER" id="PTHR24255">
    <property type="entry name" value="COMPLEMENT COMPONENT 1, S SUBCOMPONENT-RELATED"/>
    <property type="match status" value="1"/>
</dbReference>
<dbReference type="Proteomes" id="UP001158576">
    <property type="component" value="Chromosome 1"/>
</dbReference>
<feature type="compositionally biased region" description="Basic residues" evidence="3">
    <location>
        <begin position="84"/>
        <end position="93"/>
    </location>
</feature>
<name>A0ABN7SNY6_OIKDI</name>
<proteinExistence type="predicted"/>
<evidence type="ECO:0000256" key="3">
    <source>
        <dbReference type="SAM" id="MobiDB-lite"/>
    </source>
</evidence>
<dbReference type="PANTHER" id="PTHR24255:SF31">
    <property type="entry name" value="CUBILIN-LIKE PROTEIN"/>
    <property type="match status" value="1"/>
</dbReference>
<evidence type="ECO:0000256" key="2">
    <source>
        <dbReference type="PROSITE-ProRule" id="PRU00059"/>
    </source>
</evidence>
<dbReference type="EMBL" id="OU015566">
    <property type="protein sequence ID" value="CAG5102039.1"/>
    <property type="molecule type" value="Genomic_DNA"/>
</dbReference>
<sequence length="341" mass="37653">MSYPGNEGSQDPWGASAASPFGSAPSYSFGEQSIYPAEDPVAGSPSWQAPLTPSYAEPAPAYALPPVAPQATSLRDPKPIKPVLKPKKRRREREHRSNDHDDDDEWCCHPFLIVMCMGFTFLGSTIIYGVTTANDYVPPQLGDCVPAYDGYDYDYGGPPNYYGGYGGSPSYYDSGYTSYYLNNVPFDFATSLTNQSSLDSQTVGLCDGDYEYSVSTSGTFQSPNYPNNYGPCSRCTNRFASSSDGITFDLIAFQLEACCDALVFRNEYGAEFMLTGHKQTQTRFSFESAFVDVYFHSDSSRSRSGFSIDVFDGYESNNDINSVYPSLKFTGEIPKKKIHRN</sequence>
<feature type="region of interest" description="Disordered" evidence="3">
    <location>
        <begin position="1"/>
        <end position="21"/>
    </location>
</feature>
<keyword evidence="6" id="KW-1185">Reference proteome</keyword>
<protein>
    <submittedName>
        <fullName evidence="5">Oidioi.mRNA.OKI2018_I69.chr1.g114.t1.cds</fullName>
    </submittedName>
</protein>
<feature type="region of interest" description="Disordered" evidence="3">
    <location>
        <begin position="68"/>
        <end position="101"/>
    </location>
</feature>
<evidence type="ECO:0000313" key="6">
    <source>
        <dbReference type="Proteomes" id="UP001158576"/>
    </source>
</evidence>
<dbReference type="SMART" id="SM00042">
    <property type="entry name" value="CUB"/>
    <property type="match status" value="1"/>
</dbReference>
<dbReference type="PROSITE" id="PS01180">
    <property type="entry name" value="CUB"/>
    <property type="match status" value="1"/>
</dbReference>
<dbReference type="CDD" id="cd00041">
    <property type="entry name" value="CUB"/>
    <property type="match status" value="1"/>
</dbReference>
<reference evidence="5 6" key="1">
    <citation type="submission" date="2021-04" db="EMBL/GenBank/DDBJ databases">
        <authorList>
            <person name="Bliznina A."/>
        </authorList>
    </citation>
    <scope>NUCLEOTIDE SEQUENCE [LARGE SCALE GENOMIC DNA]</scope>
</reference>
<dbReference type="InterPro" id="IPR000859">
    <property type="entry name" value="CUB_dom"/>
</dbReference>
<keyword evidence="1" id="KW-1015">Disulfide bond</keyword>
<dbReference type="InterPro" id="IPR035914">
    <property type="entry name" value="Sperma_CUB_dom_sf"/>
</dbReference>
<evidence type="ECO:0000256" key="1">
    <source>
        <dbReference type="ARBA" id="ARBA00023157"/>
    </source>
</evidence>
<dbReference type="Pfam" id="PF00431">
    <property type="entry name" value="CUB"/>
    <property type="match status" value="1"/>
</dbReference>
<dbReference type="Gene3D" id="2.60.120.290">
    <property type="entry name" value="Spermadhesin, CUB domain"/>
    <property type="match status" value="1"/>
</dbReference>
<gene>
    <name evidence="5" type="ORF">OKIOD_LOCUS8879</name>
</gene>
<feature type="domain" description="CUB" evidence="4">
    <location>
        <begin position="206"/>
        <end position="313"/>
    </location>
</feature>
<dbReference type="SUPFAM" id="SSF49854">
    <property type="entry name" value="Spermadhesin, CUB domain"/>
    <property type="match status" value="1"/>
</dbReference>
<accession>A0ABN7SNY6</accession>
<comment type="caution">
    <text evidence="2">Lacks conserved residue(s) required for the propagation of feature annotation.</text>
</comment>